<dbReference type="GO" id="GO:0006508">
    <property type="term" value="P:proteolysis"/>
    <property type="evidence" value="ECO:0007669"/>
    <property type="project" value="UniProtKB-KW"/>
</dbReference>
<feature type="binding site" evidence="11">
    <location>
        <position position="289"/>
    </location>
    <ligand>
        <name>Zn(2+)</name>
        <dbReference type="ChEBI" id="CHEBI:29105"/>
        <note>catalytic</note>
    </ligand>
</feature>
<dbReference type="EMBL" id="SSOP01000035">
    <property type="protein sequence ID" value="KAB5593535.1"/>
    <property type="molecule type" value="Genomic_DNA"/>
</dbReference>
<evidence type="ECO:0000256" key="6">
    <source>
        <dbReference type="ARBA" id="ARBA00022801"/>
    </source>
</evidence>
<feature type="domain" description="Peptidase M1 leukotriene A4 hydrolase/aminopeptidase C-terminal" evidence="12">
    <location>
        <begin position="468"/>
        <end position="626"/>
    </location>
</feature>
<evidence type="ECO:0000256" key="1">
    <source>
        <dbReference type="ARBA" id="ARBA00004496"/>
    </source>
</evidence>
<name>A0A5N5QP39_9AGAM</name>
<dbReference type="OrthoDB" id="79562at2759"/>
<dbReference type="SMART" id="SM01263">
    <property type="entry name" value="Leuk-A4-hydro_C"/>
    <property type="match status" value="1"/>
</dbReference>
<dbReference type="AlphaFoldDB" id="A0A5N5QP39"/>
<dbReference type="InterPro" id="IPR016024">
    <property type="entry name" value="ARM-type_fold"/>
</dbReference>
<keyword evidence="7 11" id="KW-0862">Zinc</keyword>
<dbReference type="PANTHER" id="PTHR45726">
    <property type="entry name" value="LEUKOTRIENE A-4 HYDROLASE"/>
    <property type="match status" value="1"/>
</dbReference>
<evidence type="ECO:0000313" key="14">
    <source>
        <dbReference type="Proteomes" id="UP000383932"/>
    </source>
</evidence>
<accession>A0A5N5QP39</accession>
<dbReference type="CDD" id="cd09599">
    <property type="entry name" value="M1_LTA4H"/>
    <property type="match status" value="1"/>
</dbReference>
<organism evidence="13 14">
    <name type="scientific">Ceratobasidium theobromae</name>
    <dbReference type="NCBI Taxonomy" id="1582974"/>
    <lineage>
        <taxon>Eukaryota</taxon>
        <taxon>Fungi</taxon>
        <taxon>Dikarya</taxon>
        <taxon>Basidiomycota</taxon>
        <taxon>Agaricomycotina</taxon>
        <taxon>Agaricomycetes</taxon>
        <taxon>Cantharellales</taxon>
        <taxon>Ceratobasidiaceae</taxon>
        <taxon>Ceratobasidium</taxon>
    </lineage>
</organism>
<feature type="binding site" evidence="10">
    <location>
        <begin position="583"/>
        <end position="585"/>
    </location>
    <ligand>
        <name>a peptide</name>
        <dbReference type="ChEBI" id="CHEBI:60466"/>
    </ligand>
</feature>
<evidence type="ECO:0000256" key="8">
    <source>
        <dbReference type="ARBA" id="ARBA00023049"/>
    </source>
</evidence>
<dbReference type="GO" id="GO:0005829">
    <property type="term" value="C:cytosol"/>
    <property type="evidence" value="ECO:0007669"/>
    <property type="project" value="TreeGrafter"/>
</dbReference>
<evidence type="ECO:0000256" key="4">
    <source>
        <dbReference type="ARBA" id="ARBA00022670"/>
    </source>
</evidence>
<dbReference type="Pfam" id="PF09127">
    <property type="entry name" value="Leuk-A4-hydro_C"/>
    <property type="match status" value="1"/>
</dbReference>
<dbReference type="InterPro" id="IPR049980">
    <property type="entry name" value="LTA4H_cat"/>
</dbReference>
<dbReference type="InterPro" id="IPR014782">
    <property type="entry name" value="Peptidase_M1_dom"/>
</dbReference>
<dbReference type="Gene3D" id="1.10.390.10">
    <property type="entry name" value="Neutral Protease Domain 2"/>
    <property type="match status" value="1"/>
</dbReference>
<dbReference type="Gene3D" id="2.60.40.1730">
    <property type="entry name" value="tricorn interacting facor f3 domain"/>
    <property type="match status" value="1"/>
</dbReference>
<dbReference type="SUPFAM" id="SSF55486">
    <property type="entry name" value="Metalloproteases ('zincins'), catalytic domain"/>
    <property type="match status" value="1"/>
</dbReference>
<dbReference type="Gene3D" id="3.30.2010.30">
    <property type="match status" value="1"/>
</dbReference>
<dbReference type="InterPro" id="IPR001930">
    <property type="entry name" value="Peptidase_M1"/>
</dbReference>
<evidence type="ECO:0000259" key="12">
    <source>
        <dbReference type="SMART" id="SM01263"/>
    </source>
</evidence>
<gene>
    <name evidence="13" type="ORF">CTheo_3001</name>
</gene>
<feature type="active site" description="Proton donor" evidence="9">
    <location>
        <position position="392"/>
    </location>
</feature>
<feature type="binding site" evidence="10">
    <location>
        <begin position="133"/>
        <end position="135"/>
    </location>
    <ligand>
        <name>a peptide</name>
        <dbReference type="ChEBI" id="CHEBI:60466"/>
    </ligand>
</feature>
<dbReference type="Gene3D" id="1.25.40.320">
    <property type="entry name" value="Peptidase M1, leukotriene A4 hydrolase/aminopeptidase C-terminal domain"/>
    <property type="match status" value="1"/>
</dbReference>
<dbReference type="SUPFAM" id="SSF63737">
    <property type="entry name" value="Leukotriene A4 hydrolase N-terminal domain"/>
    <property type="match status" value="1"/>
</dbReference>
<dbReference type="InterPro" id="IPR027268">
    <property type="entry name" value="Peptidase_M4/M1_CTD_sf"/>
</dbReference>
<dbReference type="SUPFAM" id="SSF48371">
    <property type="entry name" value="ARM repeat"/>
    <property type="match status" value="1"/>
</dbReference>
<evidence type="ECO:0000256" key="11">
    <source>
        <dbReference type="PIRSR" id="PIRSR634015-3"/>
    </source>
</evidence>
<comment type="cofactor">
    <cofactor evidence="11">
        <name>Zn(2+)</name>
        <dbReference type="ChEBI" id="CHEBI:29105"/>
    </cofactor>
    <text evidence="11">Binds 1 zinc ion per subunit.</text>
</comment>
<dbReference type="InterPro" id="IPR015211">
    <property type="entry name" value="Peptidase_M1_C"/>
</dbReference>
<feature type="binding site" evidence="10">
    <location>
        <begin position="260"/>
        <end position="265"/>
    </location>
    <ligand>
        <name>a peptide</name>
        <dbReference type="ChEBI" id="CHEBI:60466"/>
    </ligand>
</feature>
<dbReference type="GO" id="GO:0004177">
    <property type="term" value="F:aminopeptidase activity"/>
    <property type="evidence" value="ECO:0007669"/>
    <property type="project" value="TreeGrafter"/>
</dbReference>
<comment type="caution">
    <text evidence="13">The sequence shown here is derived from an EMBL/GenBank/DDBJ whole genome shotgun (WGS) entry which is preliminary data.</text>
</comment>
<dbReference type="GO" id="GO:0008270">
    <property type="term" value="F:zinc ion binding"/>
    <property type="evidence" value="ECO:0007669"/>
    <property type="project" value="InterPro"/>
</dbReference>
<evidence type="ECO:0000256" key="3">
    <source>
        <dbReference type="ARBA" id="ARBA00022490"/>
    </source>
</evidence>
<dbReference type="InterPro" id="IPR038502">
    <property type="entry name" value="M1_LTA-4_hydro/amino_C_sf"/>
</dbReference>
<dbReference type="InterPro" id="IPR045357">
    <property type="entry name" value="Aminopeptidase_N-like_N"/>
</dbReference>
<dbReference type="Proteomes" id="UP000383932">
    <property type="component" value="Unassembled WGS sequence"/>
</dbReference>
<evidence type="ECO:0000256" key="5">
    <source>
        <dbReference type="ARBA" id="ARBA00022723"/>
    </source>
</evidence>
<evidence type="ECO:0000256" key="10">
    <source>
        <dbReference type="PIRSR" id="PIRSR634015-2"/>
    </source>
</evidence>
<sequence length="633" mass="71239">MVTLDPATQSNYTEITTKHVHFEWTIDWTRRVIEGSATHTLEANQDDVLQVVLDTSYLEIKSVHVDGGDTKYELKKRHSVMGSALVVSLSTAPQKGAQIKLKVIYSTTNECTAIGWLDKEQTAGKKFDYLFSQCQATYSASVTSVLPVLMSALRTSPASDGPAHDGKEVGKDSVKYEYKQPISIPSYLIAIASGNVVYKPFAAVPDRPWKTGVWTEPEQMDAAYWEFSDDTARYVLEAERILTPYEFGVYDLLVLPPSFPYGGMENACLTFVTPTLLAGDRSLVDVVAHEISHSWFGNNVSCADSCHFWLNEASSVQQMGPTNPKQGWTTYTERLLQRAVHGAAERDFGYIIGSKALQSALEEYQDRPKFQRLVIDYAYGDDPDDAYSSVPYEKGSNFLLYLERVLGGLDVFLPYARDYVDTFRGRSIRTDEWKTHLFGYFEKHRPDKVKVLESVDWQLPVEMEYDTSLAQEAYTLASKWDQSRTTEPHKLGFSPSDVETFTSNQKVAFLERLHGYEPLPATHINVLNNVYSLDGTMNAEIRLRWYTLALSGQRPAPSEWAVRAAEWVVGGGGVDRGMGVKGRMKFCRPTFRAVNKARPELARTTFEAHKDEFHPIARRMIAKAGLHLQLESG</sequence>
<evidence type="ECO:0000256" key="9">
    <source>
        <dbReference type="PIRSR" id="PIRSR634015-1"/>
    </source>
</evidence>
<dbReference type="GO" id="GO:0004301">
    <property type="term" value="F:epoxide hydrolase activity"/>
    <property type="evidence" value="ECO:0007669"/>
    <property type="project" value="TreeGrafter"/>
</dbReference>
<dbReference type="FunFam" id="3.30.2010.30:FF:000001">
    <property type="entry name" value="Leukotriene A(4) hydrolase"/>
    <property type="match status" value="1"/>
</dbReference>
<dbReference type="Pfam" id="PF01433">
    <property type="entry name" value="Peptidase_M1"/>
    <property type="match status" value="1"/>
</dbReference>
<keyword evidence="6 13" id="KW-0378">Hydrolase</keyword>
<evidence type="ECO:0000256" key="7">
    <source>
        <dbReference type="ARBA" id="ARBA00022833"/>
    </source>
</evidence>
<dbReference type="InterPro" id="IPR034015">
    <property type="entry name" value="M1_LTA4H"/>
</dbReference>
<dbReference type="PRINTS" id="PR00756">
    <property type="entry name" value="ALADIPTASE"/>
</dbReference>
<proteinExistence type="inferred from homology"/>
<feature type="binding site" evidence="11">
    <location>
        <position position="293"/>
    </location>
    <ligand>
        <name>Zn(2+)</name>
        <dbReference type="ChEBI" id="CHEBI:29105"/>
        <note>catalytic</note>
    </ligand>
</feature>
<dbReference type="InterPro" id="IPR042097">
    <property type="entry name" value="Aminopeptidase_N-like_N_sf"/>
</dbReference>
<keyword evidence="4" id="KW-0645">Protease</keyword>
<keyword evidence="14" id="KW-1185">Reference proteome</keyword>
<feature type="active site" description="Proton acceptor" evidence="9">
    <location>
        <position position="290"/>
    </location>
</feature>
<comment type="similarity">
    <text evidence="2">Belongs to the peptidase M1 family.</text>
</comment>
<comment type="subcellular location">
    <subcellularLocation>
        <location evidence="1">Cytoplasm</location>
    </subcellularLocation>
</comment>
<dbReference type="GO" id="GO:0008237">
    <property type="term" value="F:metallopeptidase activity"/>
    <property type="evidence" value="ECO:0007669"/>
    <property type="project" value="UniProtKB-KW"/>
</dbReference>
<keyword evidence="8" id="KW-0482">Metalloprotease</keyword>
<dbReference type="Pfam" id="PF17900">
    <property type="entry name" value="Peptidase_M1_N"/>
    <property type="match status" value="1"/>
</dbReference>
<evidence type="ECO:0000313" key="13">
    <source>
        <dbReference type="EMBL" id="KAB5593535.1"/>
    </source>
</evidence>
<keyword evidence="5 11" id="KW-0479">Metal-binding</keyword>
<feature type="binding site" evidence="11">
    <location>
        <position position="312"/>
    </location>
    <ligand>
        <name>Zn(2+)</name>
        <dbReference type="ChEBI" id="CHEBI:29105"/>
        <note>catalytic</note>
    </ligand>
</feature>
<keyword evidence="3" id="KW-0963">Cytoplasm</keyword>
<protein>
    <submittedName>
        <fullName evidence="13">Leukotriene-A4 hydrolase</fullName>
    </submittedName>
</protein>
<dbReference type="PANTHER" id="PTHR45726:SF3">
    <property type="entry name" value="LEUKOTRIENE A-4 HYDROLASE"/>
    <property type="match status" value="1"/>
</dbReference>
<evidence type="ECO:0000256" key="2">
    <source>
        <dbReference type="ARBA" id="ARBA00010136"/>
    </source>
</evidence>
<reference evidence="13 14" key="1">
    <citation type="journal article" date="2019" name="Fungal Biol. Biotechnol.">
        <title>Draft genome sequence of fastidious pathogen Ceratobasidium theobromae, which causes vascular-streak dieback in Theobroma cacao.</title>
        <authorList>
            <person name="Ali S.S."/>
            <person name="Asman A."/>
            <person name="Shao J."/>
            <person name="Firmansyah A.P."/>
            <person name="Susilo A.W."/>
            <person name="Rosmana A."/>
            <person name="McMahon P."/>
            <person name="Junaid M."/>
            <person name="Guest D."/>
            <person name="Kheng T.Y."/>
            <person name="Meinhardt L.W."/>
            <person name="Bailey B.A."/>
        </authorList>
    </citation>
    <scope>NUCLEOTIDE SEQUENCE [LARGE SCALE GENOMIC DNA]</scope>
    <source>
        <strain evidence="13 14">CT2</strain>
    </source>
</reference>